<dbReference type="SUPFAM" id="SSF55785">
    <property type="entry name" value="PYP-like sensor domain (PAS domain)"/>
    <property type="match status" value="1"/>
</dbReference>
<dbReference type="EMBL" id="CP043498">
    <property type="protein sequence ID" value="QFY60398.1"/>
    <property type="molecule type" value="Genomic_DNA"/>
</dbReference>
<dbReference type="KEGG" id="rgr:FZ934_08100"/>
<dbReference type="AlphaFoldDB" id="A0A5Q0C3C2"/>
<dbReference type="OrthoDB" id="7865850at2"/>
<evidence type="ECO:0000313" key="2">
    <source>
        <dbReference type="EMBL" id="QFY60398.1"/>
    </source>
</evidence>
<proteinExistence type="predicted"/>
<keyword evidence="3" id="KW-1185">Reference proteome</keyword>
<dbReference type="InterPro" id="IPR013656">
    <property type="entry name" value="PAS_4"/>
</dbReference>
<protein>
    <submittedName>
        <fullName evidence="2">PAS domain-containing protein</fullName>
    </submittedName>
</protein>
<reference evidence="2 3" key="1">
    <citation type="submission" date="2019-08" db="EMBL/GenBank/DDBJ databases">
        <title>Prosopis cineraria nodule microbiome.</title>
        <authorList>
            <person name="Ali R."/>
            <person name="Chaluvadi S.R."/>
            <person name="Wang X."/>
        </authorList>
    </citation>
    <scope>NUCLEOTIDE SEQUENCE [LARGE SCALE GENOMIC DNA]</scope>
    <source>
        <strain evidence="2 3">BG7</strain>
    </source>
</reference>
<dbReference type="RefSeq" id="WP_153270642.1">
    <property type="nucleotide sequence ID" value="NZ_CP043498.1"/>
</dbReference>
<gene>
    <name evidence="2" type="ORF">FZ934_08100</name>
</gene>
<evidence type="ECO:0000259" key="1">
    <source>
        <dbReference type="PROSITE" id="PS50112"/>
    </source>
</evidence>
<dbReference type="PROSITE" id="PS50112">
    <property type="entry name" value="PAS"/>
    <property type="match status" value="1"/>
</dbReference>
<feature type="domain" description="PAS" evidence="1">
    <location>
        <begin position="125"/>
        <end position="169"/>
    </location>
</feature>
<dbReference type="Pfam" id="PF08448">
    <property type="entry name" value="PAS_4"/>
    <property type="match status" value="1"/>
</dbReference>
<evidence type="ECO:0000313" key="3">
    <source>
        <dbReference type="Proteomes" id="UP000326881"/>
    </source>
</evidence>
<dbReference type="InterPro" id="IPR035965">
    <property type="entry name" value="PAS-like_dom_sf"/>
</dbReference>
<accession>A0A5Q0C3C2</accession>
<dbReference type="Proteomes" id="UP000326881">
    <property type="component" value="Chromosome"/>
</dbReference>
<dbReference type="InterPro" id="IPR000014">
    <property type="entry name" value="PAS"/>
</dbReference>
<dbReference type="Gene3D" id="3.30.450.20">
    <property type="entry name" value="PAS domain"/>
    <property type="match status" value="1"/>
</dbReference>
<name>A0A5Q0C3C2_9HYPH</name>
<sequence length="239" mass="26629">MLGLFQAFSLRCAQINEAIRLGDDARVSSLDRHLDGLVEAIIGCRAENLLYIHMQLQFVGCLIDQYADDSDYVREHVKLLSHLMEQYFGTPSPQWRMTAPVPEPISVPGAYVPNTDNGNFLNAAILEAIPDRVAVLTRDYRYLYSNAANSHYLGKKPMEMIGRHIMEFIGEKRFNDCVKAKLDACFGGEGSEHSYERKSSALVEDMRCRMSPLRDASGSVIGALIILEKRGAKAVTLAA</sequence>
<organism evidence="2 3">
    <name type="scientific">Rhizobium grahamii</name>
    <dbReference type="NCBI Taxonomy" id="1120045"/>
    <lineage>
        <taxon>Bacteria</taxon>
        <taxon>Pseudomonadati</taxon>
        <taxon>Pseudomonadota</taxon>
        <taxon>Alphaproteobacteria</taxon>
        <taxon>Hyphomicrobiales</taxon>
        <taxon>Rhizobiaceae</taxon>
        <taxon>Rhizobium/Agrobacterium group</taxon>
        <taxon>Rhizobium</taxon>
    </lineage>
</organism>